<reference evidence="1 2" key="1">
    <citation type="submission" date="2016-09" db="EMBL/GenBank/DDBJ databases">
        <authorList>
            <person name="Reverchon S."/>
            <person name="Nasser W."/>
            <person name="Leonard S."/>
            <person name="Brochier C."/>
            <person name="Duprey A."/>
        </authorList>
    </citation>
    <scope>NUCLEOTIDE SEQUENCE [LARGE SCALE GENOMIC DNA]</scope>
    <source>
        <strain evidence="1 2">174/2</strain>
    </source>
</reference>
<dbReference type="Proteomes" id="UP000294820">
    <property type="component" value="Chromosome 1"/>
</dbReference>
<gene>
    <name evidence="1" type="ORF">DAQ1742_02132</name>
</gene>
<name>A0A375AAG1_9GAMM</name>
<sequence>MLALIFCHLFSHGQHKAINANALNYGNLLASVTRLGRTVFYY</sequence>
<proteinExistence type="predicted"/>
<keyword evidence="2" id="KW-1185">Reference proteome</keyword>
<dbReference type="EMBL" id="LT615367">
    <property type="protein sequence ID" value="SLM63043.1"/>
    <property type="molecule type" value="Genomic_DNA"/>
</dbReference>
<accession>A0A375AAG1</accession>
<dbReference type="KEGG" id="daq:DAQ1742_02132"/>
<protein>
    <submittedName>
        <fullName evidence="1">Uncharacterized protein</fullName>
    </submittedName>
</protein>
<evidence type="ECO:0000313" key="1">
    <source>
        <dbReference type="EMBL" id="SLM63043.1"/>
    </source>
</evidence>
<organism evidence="1 2">
    <name type="scientific">Dickeya aquatica</name>
    <dbReference type="NCBI Taxonomy" id="1401087"/>
    <lineage>
        <taxon>Bacteria</taxon>
        <taxon>Pseudomonadati</taxon>
        <taxon>Pseudomonadota</taxon>
        <taxon>Gammaproteobacteria</taxon>
        <taxon>Enterobacterales</taxon>
        <taxon>Pectobacteriaceae</taxon>
        <taxon>Dickeya</taxon>
    </lineage>
</organism>
<evidence type="ECO:0000313" key="2">
    <source>
        <dbReference type="Proteomes" id="UP000294820"/>
    </source>
</evidence>
<dbReference type="AlphaFoldDB" id="A0A375AAG1"/>